<gene>
    <name evidence="1" type="ORF">S01H1_45831</name>
</gene>
<feature type="non-terminal residue" evidence="1">
    <location>
        <position position="1"/>
    </location>
</feature>
<organism evidence="1">
    <name type="scientific">marine sediment metagenome</name>
    <dbReference type="NCBI Taxonomy" id="412755"/>
    <lineage>
        <taxon>unclassified sequences</taxon>
        <taxon>metagenomes</taxon>
        <taxon>ecological metagenomes</taxon>
    </lineage>
</organism>
<dbReference type="AlphaFoldDB" id="X0VRC6"/>
<evidence type="ECO:0000313" key="1">
    <source>
        <dbReference type="EMBL" id="GAG03106.1"/>
    </source>
</evidence>
<comment type="caution">
    <text evidence="1">The sequence shown here is derived from an EMBL/GenBank/DDBJ whole genome shotgun (WGS) entry which is preliminary data.</text>
</comment>
<sequence length="52" mass="5719">TRRIMAWCQSHFFLVLSFTEDFFNSLAAVILIRSYSAACVTAGLGAAKHAKP</sequence>
<dbReference type="EMBL" id="BARS01029315">
    <property type="protein sequence ID" value="GAG03106.1"/>
    <property type="molecule type" value="Genomic_DNA"/>
</dbReference>
<name>X0VRC6_9ZZZZ</name>
<protein>
    <submittedName>
        <fullName evidence="1">Uncharacterized protein</fullName>
    </submittedName>
</protein>
<reference evidence="1" key="1">
    <citation type="journal article" date="2014" name="Front. Microbiol.">
        <title>High frequency of phylogenetically diverse reductive dehalogenase-homologous genes in deep subseafloor sedimentary metagenomes.</title>
        <authorList>
            <person name="Kawai M."/>
            <person name="Futagami T."/>
            <person name="Toyoda A."/>
            <person name="Takaki Y."/>
            <person name="Nishi S."/>
            <person name="Hori S."/>
            <person name="Arai W."/>
            <person name="Tsubouchi T."/>
            <person name="Morono Y."/>
            <person name="Uchiyama I."/>
            <person name="Ito T."/>
            <person name="Fujiyama A."/>
            <person name="Inagaki F."/>
            <person name="Takami H."/>
        </authorList>
    </citation>
    <scope>NUCLEOTIDE SEQUENCE</scope>
    <source>
        <strain evidence="1">Expedition CK06-06</strain>
    </source>
</reference>
<proteinExistence type="predicted"/>
<accession>X0VRC6</accession>